<protein>
    <submittedName>
        <fullName evidence="1">Uncharacterized protein</fullName>
    </submittedName>
</protein>
<evidence type="ECO:0000313" key="3">
    <source>
        <dbReference type="Proteomes" id="UP000677228"/>
    </source>
</evidence>
<proteinExistence type="predicted"/>
<name>A0A8S2D5I2_9BILA</name>
<dbReference type="Proteomes" id="UP000677228">
    <property type="component" value="Unassembled WGS sequence"/>
</dbReference>
<dbReference type="EMBL" id="CAJOBA010002993">
    <property type="protein sequence ID" value="CAF3666891.1"/>
    <property type="molecule type" value="Genomic_DNA"/>
</dbReference>
<evidence type="ECO:0000313" key="1">
    <source>
        <dbReference type="EMBL" id="CAF0883538.1"/>
    </source>
</evidence>
<sequence length="184" mass="21074">MSSSFSFDIRNENAEEYESYYRKKIITAFMKMCGRHFLLVNKNLTNRHLVASSEAVDEDKLDDDCEISEKSFEITRKLLNTLCSSDQETSFSEICKRLKSKSATLSVTSFTKLEAVGLIMTLAIMNESNSKKTNLIEARKDLSKLHESHKQEVTELRKHFEEKLADCDTRATAYVASKMSPKHI</sequence>
<organism evidence="1 3">
    <name type="scientific">Didymodactylos carnosus</name>
    <dbReference type="NCBI Taxonomy" id="1234261"/>
    <lineage>
        <taxon>Eukaryota</taxon>
        <taxon>Metazoa</taxon>
        <taxon>Spiralia</taxon>
        <taxon>Gnathifera</taxon>
        <taxon>Rotifera</taxon>
        <taxon>Eurotatoria</taxon>
        <taxon>Bdelloidea</taxon>
        <taxon>Philodinida</taxon>
        <taxon>Philodinidae</taxon>
        <taxon>Didymodactylos</taxon>
    </lineage>
</organism>
<dbReference type="EMBL" id="CAJNOK010002992">
    <property type="protein sequence ID" value="CAF0883538.1"/>
    <property type="molecule type" value="Genomic_DNA"/>
</dbReference>
<gene>
    <name evidence="1" type="ORF">OVA965_LOCUS8748</name>
    <name evidence="2" type="ORF">TMI583_LOCUS8744</name>
</gene>
<reference evidence="1" key="1">
    <citation type="submission" date="2021-02" db="EMBL/GenBank/DDBJ databases">
        <authorList>
            <person name="Nowell W R."/>
        </authorList>
    </citation>
    <scope>NUCLEOTIDE SEQUENCE</scope>
</reference>
<dbReference type="Proteomes" id="UP000682733">
    <property type="component" value="Unassembled WGS sequence"/>
</dbReference>
<comment type="caution">
    <text evidence="1">The sequence shown here is derived from an EMBL/GenBank/DDBJ whole genome shotgun (WGS) entry which is preliminary data.</text>
</comment>
<dbReference type="AlphaFoldDB" id="A0A8S2D5I2"/>
<accession>A0A8S2D5I2</accession>
<evidence type="ECO:0000313" key="2">
    <source>
        <dbReference type="EMBL" id="CAF3666891.1"/>
    </source>
</evidence>